<keyword evidence="2" id="KW-1185">Reference proteome</keyword>
<protein>
    <submittedName>
        <fullName evidence="1">Uncharacterized protein</fullName>
    </submittedName>
</protein>
<dbReference type="EMBL" id="KQ435074">
    <property type="protein sequence ID" value="KZC14410.1"/>
    <property type="molecule type" value="Genomic_DNA"/>
</dbReference>
<proteinExistence type="predicted"/>
<evidence type="ECO:0000313" key="2">
    <source>
        <dbReference type="Proteomes" id="UP000076502"/>
    </source>
</evidence>
<dbReference type="OMA" id="QICDTIF"/>
<evidence type="ECO:0000313" key="1">
    <source>
        <dbReference type="EMBL" id="KZC14410.1"/>
    </source>
</evidence>
<gene>
    <name evidence="1" type="ORF">WN55_07070</name>
</gene>
<accession>A0A154PTB9</accession>
<dbReference type="AlphaFoldDB" id="A0A154PTB9"/>
<sequence length="186" mass="21202">MQSKSTITVTHEDCVDELMEESVFEQICDTIFILIPEVPRLKQLFLSWSQLGTEDRVQLDAKVANWCCPNRRQLYKPLQEALVRWETVQDTQGAPGCVPGMVSFSCDPRLEEQLVSVICSLDLLCTKNRRYTEIDGDYEMSLSLNCENNLRSVVSPKDRTPHSVHSCGYIGDYKRSDDEPSGYLTN</sequence>
<organism evidence="1 2">
    <name type="scientific">Dufourea novaeangliae</name>
    <name type="common">Sweat bee</name>
    <dbReference type="NCBI Taxonomy" id="178035"/>
    <lineage>
        <taxon>Eukaryota</taxon>
        <taxon>Metazoa</taxon>
        <taxon>Ecdysozoa</taxon>
        <taxon>Arthropoda</taxon>
        <taxon>Hexapoda</taxon>
        <taxon>Insecta</taxon>
        <taxon>Pterygota</taxon>
        <taxon>Neoptera</taxon>
        <taxon>Endopterygota</taxon>
        <taxon>Hymenoptera</taxon>
        <taxon>Apocrita</taxon>
        <taxon>Aculeata</taxon>
        <taxon>Apoidea</taxon>
        <taxon>Anthophila</taxon>
        <taxon>Halictidae</taxon>
        <taxon>Rophitinae</taxon>
        <taxon>Dufourea</taxon>
    </lineage>
</organism>
<dbReference type="Proteomes" id="UP000076502">
    <property type="component" value="Unassembled WGS sequence"/>
</dbReference>
<dbReference type="OrthoDB" id="7572059at2759"/>
<name>A0A154PTB9_DUFNO</name>
<reference evidence="1 2" key="1">
    <citation type="submission" date="2015-07" db="EMBL/GenBank/DDBJ databases">
        <title>The genome of Dufourea novaeangliae.</title>
        <authorList>
            <person name="Pan H."/>
            <person name="Kapheim K."/>
        </authorList>
    </citation>
    <scope>NUCLEOTIDE SEQUENCE [LARGE SCALE GENOMIC DNA]</scope>
    <source>
        <strain evidence="1">0120121106</strain>
        <tissue evidence="1">Whole body</tissue>
    </source>
</reference>